<gene>
    <name evidence="1" type="ORF">SAMN04489714_0514</name>
</gene>
<name>A0ABY0V5U9_9ACTO</name>
<dbReference type="EMBL" id="LT629792">
    <property type="protein sequence ID" value="SDT88184.1"/>
    <property type="molecule type" value="Genomic_DNA"/>
</dbReference>
<accession>A0ABY0V5U9</accession>
<protein>
    <recommendedName>
        <fullName evidence="3">EcsC protein family protein</fullName>
    </recommendedName>
</protein>
<proteinExistence type="predicted"/>
<sequence>MPLSLPESVWQKALNVPHATSLKAARKLREQFPDLAPDELVQLATRSYLRRIGMESGAVGAAAAYPGAGTAVSAAASGAQLAAFVSESAHYAMTVAHLYGIDLRDPAKRTALVLAALTGREGAEMITAQVGIQTLAWFRNSFLSIRTGTAQQFNRLLSKWLRKKAVSKAATTTLGRLLPFGVGAVVGWQLGRSMAKSVVEGVQTALGPAPSENVEDVVIDVQPVEDPAADDELYEAIVLPDEE</sequence>
<reference evidence="1 2" key="1">
    <citation type="submission" date="2016-10" db="EMBL/GenBank/DDBJ databases">
        <authorList>
            <person name="Varghese N."/>
            <person name="Submissions S."/>
        </authorList>
    </citation>
    <scope>NUCLEOTIDE SEQUENCE [LARGE SCALE GENOMIC DNA]</scope>
    <source>
        <strain evidence="1 2">DSM 9169</strain>
    </source>
</reference>
<organism evidence="1 2">
    <name type="scientific">Schaalia radingae</name>
    <dbReference type="NCBI Taxonomy" id="131110"/>
    <lineage>
        <taxon>Bacteria</taxon>
        <taxon>Bacillati</taxon>
        <taxon>Actinomycetota</taxon>
        <taxon>Actinomycetes</taxon>
        <taxon>Actinomycetales</taxon>
        <taxon>Actinomycetaceae</taxon>
        <taxon>Schaalia</taxon>
    </lineage>
</organism>
<evidence type="ECO:0008006" key="3">
    <source>
        <dbReference type="Google" id="ProtNLM"/>
    </source>
</evidence>
<evidence type="ECO:0000313" key="1">
    <source>
        <dbReference type="EMBL" id="SDT88184.1"/>
    </source>
</evidence>
<dbReference type="Proteomes" id="UP000198976">
    <property type="component" value="Chromosome I"/>
</dbReference>
<keyword evidence="2" id="KW-1185">Reference proteome</keyword>
<evidence type="ECO:0000313" key="2">
    <source>
        <dbReference type="Proteomes" id="UP000198976"/>
    </source>
</evidence>